<keyword evidence="1" id="KW-0175">Coiled coil</keyword>
<protein>
    <submittedName>
        <fullName evidence="2">Uncharacterized protein</fullName>
    </submittedName>
</protein>
<sequence length="324" mass="37897">MKISEILEPGQQQPIENELSRLQDERNRLRDRAEQLSDELMHQYDQDKHDELKDIKNKLYDNEVQLHSVQSMGPDDKVWRMLKTQCSEFLEVLKSPPGLMLLRGIRGENSAVFQGRGWANRRSKDSTPRVSMVFNYCLEKLGFAARRDNSTFVTTNKNLAKEFGQIYLIFPKNGFKFTYTSGDDMVLDESSMSSCVDDAEIQKTARWLTKLKRNSQSLVQAIFASTFNDAMARRGFVTTYQFMEKIMAFKPEYVEQFHKETGVNMDWRRFVDLKKFTDTYRPNKHDILSAIHDRREIYILGEYIALDAMVFKKTSILNAIENYL</sequence>
<name>A0A6J5KPU4_9CAUD</name>
<evidence type="ECO:0000256" key="1">
    <source>
        <dbReference type="SAM" id="Coils"/>
    </source>
</evidence>
<dbReference type="EMBL" id="LR796167">
    <property type="protein sequence ID" value="CAB4123192.1"/>
    <property type="molecule type" value="Genomic_DNA"/>
</dbReference>
<reference evidence="2" key="1">
    <citation type="submission" date="2020-04" db="EMBL/GenBank/DDBJ databases">
        <authorList>
            <person name="Chiriac C."/>
            <person name="Salcher M."/>
            <person name="Ghai R."/>
            <person name="Kavagutti S V."/>
        </authorList>
    </citation>
    <scope>NUCLEOTIDE SEQUENCE</scope>
</reference>
<gene>
    <name evidence="2" type="ORF">UFOVP29_351</name>
</gene>
<organism evidence="2">
    <name type="scientific">uncultured Caudovirales phage</name>
    <dbReference type="NCBI Taxonomy" id="2100421"/>
    <lineage>
        <taxon>Viruses</taxon>
        <taxon>Duplodnaviria</taxon>
        <taxon>Heunggongvirae</taxon>
        <taxon>Uroviricota</taxon>
        <taxon>Caudoviricetes</taxon>
        <taxon>Peduoviridae</taxon>
        <taxon>Maltschvirus</taxon>
        <taxon>Maltschvirus maltsch</taxon>
    </lineage>
</organism>
<accession>A0A6J5KPU4</accession>
<feature type="coiled-coil region" evidence="1">
    <location>
        <begin position="12"/>
        <end position="46"/>
    </location>
</feature>
<evidence type="ECO:0000313" key="2">
    <source>
        <dbReference type="EMBL" id="CAB4123192.1"/>
    </source>
</evidence>
<proteinExistence type="predicted"/>